<feature type="transmembrane region" description="Helical" evidence="1">
    <location>
        <begin position="93"/>
        <end position="115"/>
    </location>
</feature>
<dbReference type="OrthoDB" id="5298483at2"/>
<feature type="transmembrane region" description="Helical" evidence="1">
    <location>
        <begin position="52"/>
        <end position="72"/>
    </location>
</feature>
<accession>W0S9X4</accession>
<sequence>MDARRLPARHGVLWLLAGFALFRRHPPLMTAITFGYLLTVIMVNLIPKAGPFLLPLLLPTLTVMLANGCRAVERGQPFGSEALTAGISEQRVGLIRLGGLHLIGSSLLVLFGFALGDPIVLSDGMTPEEAMALVNDLAVILLLASPMLMAFWFAPMLTAWDGVSAGKSLFFSFIASWRNWRAFTMYGLVLVLVGVLLPGLILIVAGALSQPLLSILSVALRMLLIFVLAPTMVASVYLSYRDVFAAAVPEPVPAQPDE</sequence>
<dbReference type="Proteomes" id="UP000031637">
    <property type="component" value="Chromosome"/>
</dbReference>
<organism evidence="2 3">
    <name type="scientific">Sulfuritalea hydrogenivorans sk43H</name>
    <dbReference type="NCBI Taxonomy" id="1223802"/>
    <lineage>
        <taxon>Bacteria</taxon>
        <taxon>Pseudomonadati</taxon>
        <taxon>Pseudomonadota</taxon>
        <taxon>Betaproteobacteria</taxon>
        <taxon>Nitrosomonadales</taxon>
        <taxon>Sterolibacteriaceae</taxon>
        <taxon>Sulfuritalea</taxon>
    </lineage>
</organism>
<dbReference type="RefSeq" id="WP_041096376.1">
    <property type="nucleotide sequence ID" value="NZ_AP012547.1"/>
</dbReference>
<evidence type="ECO:0000313" key="3">
    <source>
        <dbReference type="Proteomes" id="UP000031637"/>
    </source>
</evidence>
<reference evidence="2 3" key="1">
    <citation type="journal article" date="2014" name="Syst. Appl. Microbiol.">
        <title>Complete genomes of freshwater sulfur oxidizers Sulfuricella denitrificans skB26 and Sulfuritalea hydrogenivorans sk43H: genetic insights into the sulfur oxidation pathway of betaproteobacteria.</title>
        <authorList>
            <person name="Watanabe T."/>
            <person name="Kojima H."/>
            <person name="Fukui M."/>
        </authorList>
    </citation>
    <scope>NUCLEOTIDE SEQUENCE [LARGE SCALE GENOMIC DNA]</scope>
    <source>
        <strain evidence="2">DSM22779</strain>
    </source>
</reference>
<feature type="transmembrane region" description="Helical" evidence="1">
    <location>
        <begin position="214"/>
        <end position="238"/>
    </location>
</feature>
<proteinExistence type="predicted"/>
<dbReference type="KEGG" id="shd:SUTH_00190"/>
<keyword evidence="1 2" id="KW-0812">Transmembrane</keyword>
<dbReference type="STRING" id="1223802.SUTH_00190"/>
<dbReference type="InterPro" id="IPR047798">
    <property type="entry name" value="BPSS1780-like"/>
</dbReference>
<name>W0S9X4_9PROT</name>
<keyword evidence="1" id="KW-1133">Transmembrane helix</keyword>
<feature type="transmembrane region" description="Helical" evidence="1">
    <location>
        <begin position="183"/>
        <end position="208"/>
    </location>
</feature>
<keyword evidence="3" id="KW-1185">Reference proteome</keyword>
<protein>
    <submittedName>
        <fullName evidence="2">Putative transmembrane protein</fullName>
    </submittedName>
</protein>
<dbReference type="HOGENOM" id="CLU_072075_2_0_4"/>
<evidence type="ECO:0000256" key="1">
    <source>
        <dbReference type="SAM" id="Phobius"/>
    </source>
</evidence>
<feature type="transmembrane region" description="Helical" evidence="1">
    <location>
        <begin position="28"/>
        <end position="46"/>
    </location>
</feature>
<feature type="transmembrane region" description="Helical" evidence="1">
    <location>
        <begin position="137"/>
        <end position="163"/>
    </location>
</feature>
<keyword evidence="1" id="KW-0472">Membrane</keyword>
<dbReference type="AlphaFoldDB" id="W0S9X4"/>
<dbReference type="NCBIfam" id="NF041043">
    <property type="entry name" value="BPSS1780_fam"/>
    <property type="match status" value="1"/>
</dbReference>
<gene>
    <name evidence="2" type="ORF">SUTH_00190</name>
</gene>
<dbReference type="EMBL" id="AP012547">
    <property type="protein sequence ID" value="BAO28009.1"/>
    <property type="molecule type" value="Genomic_DNA"/>
</dbReference>
<evidence type="ECO:0000313" key="2">
    <source>
        <dbReference type="EMBL" id="BAO28009.1"/>
    </source>
</evidence>